<evidence type="ECO:0000259" key="2">
    <source>
        <dbReference type="Pfam" id="PF18139"/>
    </source>
</evidence>
<dbReference type="EMBL" id="BMAV01018619">
    <property type="protein sequence ID" value="GFY71109.1"/>
    <property type="molecule type" value="Genomic_DNA"/>
</dbReference>
<gene>
    <name evidence="3" type="primary">NCL1_05300</name>
    <name evidence="3" type="ORF">TNIN_141641</name>
</gene>
<dbReference type="AlphaFoldDB" id="A0A8X6YGP8"/>
<dbReference type="InterPro" id="IPR050927">
    <property type="entry name" value="TRPM"/>
</dbReference>
<keyword evidence="3" id="KW-0675">Receptor</keyword>
<reference evidence="3" key="1">
    <citation type="submission" date="2020-08" db="EMBL/GenBank/DDBJ databases">
        <title>Multicomponent nature underlies the extraordinary mechanical properties of spider dragline silk.</title>
        <authorList>
            <person name="Kono N."/>
            <person name="Nakamura H."/>
            <person name="Mori M."/>
            <person name="Yoshida Y."/>
            <person name="Ohtoshi R."/>
            <person name="Malay A.D."/>
            <person name="Moran D.A.P."/>
            <person name="Tomita M."/>
            <person name="Numata K."/>
            <person name="Arakawa K."/>
        </authorList>
    </citation>
    <scope>NUCLEOTIDE SEQUENCE</scope>
</reference>
<keyword evidence="4" id="KW-1185">Reference proteome</keyword>
<evidence type="ECO:0000313" key="4">
    <source>
        <dbReference type="Proteomes" id="UP000886998"/>
    </source>
</evidence>
<proteinExistence type="predicted"/>
<dbReference type="GO" id="GO:0005886">
    <property type="term" value="C:plasma membrane"/>
    <property type="evidence" value="ECO:0007669"/>
    <property type="project" value="TreeGrafter"/>
</dbReference>
<name>A0A8X6YGP8_9ARAC</name>
<dbReference type="InterPro" id="IPR041491">
    <property type="entry name" value="TRPM_SLOG"/>
</dbReference>
<dbReference type="GO" id="GO:0005261">
    <property type="term" value="F:monoatomic cation channel activity"/>
    <property type="evidence" value="ECO:0007669"/>
    <property type="project" value="TreeGrafter"/>
</dbReference>
<accession>A0A8X6YGP8</accession>
<organism evidence="3 4">
    <name type="scientific">Trichonephila inaurata madagascariensis</name>
    <dbReference type="NCBI Taxonomy" id="2747483"/>
    <lineage>
        <taxon>Eukaryota</taxon>
        <taxon>Metazoa</taxon>
        <taxon>Ecdysozoa</taxon>
        <taxon>Arthropoda</taxon>
        <taxon>Chelicerata</taxon>
        <taxon>Arachnida</taxon>
        <taxon>Araneae</taxon>
        <taxon>Araneomorphae</taxon>
        <taxon>Entelegynae</taxon>
        <taxon>Araneoidea</taxon>
        <taxon>Nephilidae</taxon>
        <taxon>Trichonephila</taxon>
        <taxon>Trichonephila inaurata</taxon>
    </lineage>
</organism>
<sequence length="281" mass="32375">MRNSIRKGDIGTESIKTKNDFGLETLKQKPEKRFNFYSRIKPVDEESILNFPIGIPGCDLNTTFWSGVRRADKIENLFVMNRTRKHKRGKAYKFFRILRSTDDVDKGDEDTPLEDIPSSTTEATSEEKPSVKRQLSFAVSETLGEDVVFRRFLATEGILCFWKNFAYEDHGRPFLRAAHDANMEYIANVLHQQWKIKSPRIVLVVVSNIAHLHTWTNKRQLEHFQAGLIKAANTTEMWIFTPGANIGITKVIGDAVHNELLRRQALLCHKHPNQSVTYYLL</sequence>
<feature type="domain" description="TRPM SLOG" evidence="2">
    <location>
        <begin position="173"/>
        <end position="259"/>
    </location>
</feature>
<dbReference type="Pfam" id="PF18139">
    <property type="entry name" value="LSDAT_euk"/>
    <property type="match status" value="1"/>
</dbReference>
<feature type="region of interest" description="Disordered" evidence="1">
    <location>
        <begin position="106"/>
        <end position="127"/>
    </location>
</feature>
<comment type="caution">
    <text evidence="3">The sequence shown here is derived from an EMBL/GenBank/DDBJ whole genome shotgun (WGS) entry which is preliminary data.</text>
</comment>
<dbReference type="Proteomes" id="UP000886998">
    <property type="component" value="Unassembled WGS sequence"/>
</dbReference>
<dbReference type="OrthoDB" id="301415at2759"/>
<dbReference type="PANTHER" id="PTHR13800">
    <property type="entry name" value="TRANSIENT RECEPTOR POTENTIAL CATION CHANNEL, SUBFAMILY M, MEMBER 6"/>
    <property type="match status" value="1"/>
</dbReference>
<evidence type="ECO:0000313" key="3">
    <source>
        <dbReference type="EMBL" id="GFY71109.1"/>
    </source>
</evidence>
<dbReference type="PANTHER" id="PTHR13800:SF1">
    <property type="entry name" value="TRANSIENT RECEPTOR POTENTIAL CATION CHANNEL TRPM"/>
    <property type="match status" value="1"/>
</dbReference>
<evidence type="ECO:0000256" key="1">
    <source>
        <dbReference type="SAM" id="MobiDB-lite"/>
    </source>
</evidence>
<dbReference type="GO" id="GO:0030001">
    <property type="term" value="P:metal ion transport"/>
    <property type="evidence" value="ECO:0007669"/>
    <property type="project" value="TreeGrafter"/>
</dbReference>
<protein>
    <submittedName>
        <fullName evidence="3">Transient receptor potential cation channel subfamily M member 6</fullName>
    </submittedName>
</protein>